<organism evidence="3 4">
    <name type="scientific">Potamilus streckersoni</name>
    <dbReference type="NCBI Taxonomy" id="2493646"/>
    <lineage>
        <taxon>Eukaryota</taxon>
        <taxon>Metazoa</taxon>
        <taxon>Spiralia</taxon>
        <taxon>Lophotrochozoa</taxon>
        <taxon>Mollusca</taxon>
        <taxon>Bivalvia</taxon>
        <taxon>Autobranchia</taxon>
        <taxon>Heteroconchia</taxon>
        <taxon>Palaeoheterodonta</taxon>
        <taxon>Unionida</taxon>
        <taxon>Unionoidea</taxon>
        <taxon>Unionidae</taxon>
        <taxon>Ambleminae</taxon>
        <taxon>Lampsilini</taxon>
        <taxon>Potamilus</taxon>
    </lineage>
</organism>
<proteinExistence type="predicted"/>
<sequence>MTLSRVICIVLVCEMVAARYIGIPNYDIPRNLGLWFNQRQSDQRANMLPRYSGHVPFAYPGKMNHRGQPTANRHVTHLQQTVVLANNLHIQSPSALNSTGSGNEHGRLQNKVDSATNRSWIQTNTQQELNAYLQNKISNQSSHVQSRQFAEVEEKLTADNVARQNLGLSQRNSNKILISFQGASNIPLSNMGERHQASTEGESSPGRIFVKSRGTVNISHPRGMIEISRSHNGHSNVIINTNTRNTTPQREIPAEPSKYIPTTEIPDVDVVVTSKYASTAEEIEHEAP</sequence>
<dbReference type="Proteomes" id="UP001195483">
    <property type="component" value="Unassembled WGS sequence"/>
</dbReference>
<keyword evidence="2" id="KW-0732">Signal</keyword>
<name>A0AAE0VZC6_9BIVA</name>
<feature type="region of interest" description="Disordered" evidence="1">
    <location>
        <begin position="187"/>
        <end position="207"/>
    </location>
</feature>
<keyword evidence="4" id="KW-1185">Reference proteome</keyword>
<evidence type="ECO:0000313" key="4">
    <source>
        <dbReference type="Proteomes" id="UP001195483"/>
    </source>
</evidence>
<protein>
    <submittedName>
        <fullName evidence="3">Uncharacterized protein</fullName>
    </submittedName>
</protein>
<gene>
    <name evidence="3" type="ORF">CHS0354_003398</name>
</gene>
<reference evidence="3" key="1">
    <citation type="journal article" date="2021" name="Genome Biol. Evol.">
        <title>A High-Quality Reference Genome for a Parasitic Bivalve with Doubly Uniparental Inheritance (Bivalvia: Unionida).</title>
        <authorList>
            <person name="Smith C.H."/>
        </authorList>
    </citation>
    <scope>NUCLEOTIDE SEQUENCE</scope>
    <source>
        <strain evidence="3">CHS0354</strain>
    </source>
</reference>
<feature type="signal peptide" evidence="2">
    <location>
        <begin position="1"/>
        <end position="18"/>
    </location>
</feature>
<evidence type="ECO:0000256" key="2">
    <source>
        <dbReference type="SAM" id="SignalP"/>
    </source>
</evidence>
<comment type="caution">
    <text evidence="3">The sequence shown here is derived from an EMBL/GenBank/DDBJ whole genome shotgun (WGS) entry which is preliminary data.</text>
</comment>
<evidence type="ECO:0000256" key="1">
    <source>
        <dbReference type="SAM" id="MobiDB-lite"/>
    </source>
</evidence>
<dbReference type="EMBL" id="JAEAOA010000272">
    <property type="protein sequence ID" value="KAK3595409.1"/>
    <property type="molecule type" value="Genomic_DNA"/>
</dbReference>
<evidence type="ECO:0000313" key="3">
    <source>
        <dbReference type="EMBL" id="KAK3595409.1"/>
    </source>
</evidence>
<reference evidence="3" key="3">
    <citation type="submission" date="2023-05" db="EMBL/GenBank/DDBJ databases">
        <authorList>
            <person name="Smith C.H."/>
        </authorList>
    </citation>
    <scope>NUCLEOTIDE SEQUENCE</scope>
    <source>
        <strain evidence="3">CHS0354</strain>
        <tissue evidence="3">Mantle</tissue>
    </source>
</reference>
<reference evidence="3" key="2">
    <citation type="journal article" date="2021" name="Genome Biol. Evol.">
        <title>Developing a high-quality reference genome for a parasitic bivalve with doubly uniparental inheritance (Bivalvia: Unionida).</title>
        <authorList>
            <person name="Smith C.H."/>
        </authorList>
    </citation>
    <scope>NUCLEOTIDE SEQUENCE</scope>
    <source>
        <strain evidence="3">CHS0354</strain>
        <tissue evidence="3">Mantle</tissue>
    </source>
</reference>
<accession>A0AAE0VZC6</accession>
<dbReference type="AlphaFoldDB" id="A0AAE0VZC6"/>
<feature type="chain" id="PRO_5041915089" evidence="2">
    <location>
        <begin position="19"/>
        <end position="288"/>
    </location>
</feature>